<proteinExistence type="predicted"/>
<evidence type="ECO:0000313" key="3">
    <source>
        <dbReference type="EMBL" id="KAF5821843.1"/>
    </source>
</evidence>
<dbReference type="InParanoid" id="A0A251VMV3"/>
<keyword evidence="2" id="KW-0812">Transmembrane</keyword>
<dbReference type="GO" id="GO:0003964">
    <property type="term" value="F:RNA-directed DNA polymerase activity"/>
    <property type="evidence" value="ECO:0000318"/>
    <property type="project" value="GO_Central"/>
</dbReference>
<dbReference type="GO" id="GO:0005739">
    <property type="term" value="C:mitochondrion"/>
    <property type="evidence" value="ECO:0000318"/>
    <property type="project" value="GO_Central"/>
</dbReference>
<dbReference type="EMBL" id="MNCJ02000316">
    <property type="protein sequence ID" value="KAF5821843.1"/>
    <property type="molecule type" value="Genomic_DNA"/>
</dbReference>
<name>A0A251VMV3_HELAN</name>
<protein>
    <submittedName>
        <fullName evidence="4">Uncharacterized protein</fullName>
    </submittedName>
</protein>
<dbReference type="AlphaFoldDB" id="A0A251VMV3"/>
<dbReference type="Proteomes" id="UP000215914">
    <property type="component" value="Chromosome 1"/>
</dbReference>
<evidence type="ECO:0000256" key="1">
    <source>
        <dbReference type="SAM" id="MobiDB-lite"/>
    </source>
</evidence>
<keyword evidence="2" id="KW-1133">Transmembrane helix</keyword>
<dbReference type="OMA" id="RIDITAC"/>
<dbReference type="EMBL" id="CM007890">
    <property type="protein sequence ID" value="OTG36895.1"/>
    <property type="molecule type" value="Genomic_DNA"/>
</dbReference>
<sequence length="366" mass="40522">MRDFFKYCKRKGLLIELGGEAILVISHYLIRICYARYADDLLLGIVGAVELLIEIKKLLAHFLQSGLNLWVGSAGSTTIAARSTVEFLGTVIREVPPRTTPIQFLRELEKRLRVKQRIHITTCHLRSANHSKFRNLGNSIPIRELTKGMSGTGSLLDAVQLADTLGTAGVRSPQVSVLWGTVKHIRQGSRALSLLHSSARSKVPLDVQQAVSRSGMSVRKLSLYTPVGRKAAGEGEGDWAKIYQKRIPHTRGPIHVACLTNVSDGDIVNWSAGIAISPLSYYRCRDNLYQVRTIVDHQIRRFAIFTPAHKHKSSARNIIPKYSKDLNIVNKEGGKTLAEFPNSIELGKLGPGQDPNNKEHSITSLV</sequence>
<evidence type="ECO:0000256" key="2">
    <source>
        <dbReference type="SAM" id="Phobius"/>
    </source>
</evidence>
<gene>
    <name evidence="4" type="ORF">HannXRQ_Chr01g0012841</name>
    <name evidence="3" type="ORF">HanXRQr2_Chr01g0019601</name>
</gene>
<evidence type="ECO:0000313" key="5">
    <source>
        <dbReference type="Proteomes" id="UP000215914"/>
    </source>
</evidence>
<dbReference type="GO" id="GO:0006315">
    <property type="term" value="P:homing of group II introns"/>
    <property type="evidence" value="ECO:0000318"/>
    <property type="project" value="GO_Central"/>
</dbReference>
<keyword evidence="2" id="KW-0472">Membrane</keyword>
<dbReference type="STRING" id="4232.A0A251VMV3"/>
<reference evidence="3 5" key="1">
    <citation type="journal article" date="2017" name="Nature">
        <title>The sunflower genome provides insights into oil metabolism, flowering and Asterid evolution.</title>
        <authorList>
            <person name="Badouin H."/>
            <person name="Gouzy J."/>
            <person name="Grassa C.J."/>
            <person name="Murat F."/>
            <person name="Staton S.E."/>
            <person name="Cottret L."/>
            <person name="Lelandais-Briere C."/>
            <person name="Owens G.L."/>
            <person name="Carrere S."/>
            <person name="Mayjonade B."/>
            <person name="Legrand L."/>
            <person name="Gill N."/>
            <person name="Kane N.C."/>
            <person name="Bowers J.E."/>
            <person name="Hubner S."/>
            <person name="Bellec A."/>
            <person name="Berard A."/>
            <person name="Berges H."/>
            <person name="Blanchet N."/>
            <person name="Boniface M.C."/>
            <person name="Brunel D."/>
            <person name="Catrice O."/>
            <person name="Chaidir N."/>
            <person name="Claudel C."/>
            <person name="Donnadieu C."/>
            <person name="Faraut T."/>
            <person name="Fievet G."/>
            <person name="Helmstetter N."/>
            <person name="King M."/>
            <person name="Knapp S.J."/>
            <person name="Lai Z."/>
            <person name="Le Paslier M.C."/>
            <person name="Lippi Y."/>
            <person name="Lorenzon L."/>
            <person name="Mandel J.R."/>
            <person name="Marage G."/>
            <person name="Marchand G."/>
            <person name="Marquand E."/>
            <person name="Bret-Mestries E."/>
            <person name="Morien E."/>
            <person name="Nambeesan S."/>
            <person name="Nguyen T."/>
            <person name="Pegot-Espagnet P."/>
            <person name="Pouilly N."/>
            <person name="Raftis F."/>
            <person name="Sallet E."/>
            <person name="Schiex T."/>
            <person name="Thomas J."/>
            <person name="Vandecasteele C."/>
            <person name="Vares D."/>
            <person name="Vear F."/>
            <person name="Vautrin S."/>
            <person name="Crespi M."/>
            <person name="Mangin B."/>
            <person name="Burke J.M."/>
            <person name="Salse J."/>
            <person name="Munos S."/>
            <person name="Vincourt P."/>
            <person name="Rieseberg L.H."/>
            <person name="Langlade N.B."/>
        </authorList>
    </citation>
    <scope>NUCLEOTIDE SEQUENCE [LARGE SCALE GENOMIC DNA]</scope>
    <source>
        <strain evidence="5">cv. SF193</strain>
        <tissue evidence="3">Leaves</tissue>
    </source>
</reference>
<feature type="compositionally biased region" description="Basic and acidic residues" evidence="1">
    <location>
        <begin position="356"/>
        <end position="366"/>
    </location>
</feature>
<feature type="region of interest" description="Disordered" evidence="1">
    <location>
        <begin position="347"/>
        <end position="366"/>
    </location>
</feature>
<dbReference type="PANTHER" id="PTHR33642">
    <property type="entry name" value="COX1/OXI3 INTRON 1 PROTEIN-RELATED"/>
    <property type="match status" value="1"/>
</dbReference>
<dbReference type="Gramene" id="mRNA:HanXRQr2_Chr01g0019601">
    <property type="protein sequence ID" value="mRNA:HanXRQr2_Chr01g0019601"/>
    <property type="gene ID" value="HanXRQr2_Chr01g0019601"/>
</dbReference>
<feature type="transmembrane region" description="Helical" evidence="2">
    <location>
        <begin position="12"/>
        <end position="30"/>
    </location>
</feature>
<reference evidence="4" key="2">
    <citation type="submission" date="2017-02" db="EMBL/GenBank/DDBJ databases">
        <title>Sunflower complete genome.</title>
        <authorList>
            <person name="Langlade N."/>
            <person name="Munos S."/>
        </authorList>
    </citation>
    <scope>NUCLEOTIDE SEQUENCE [LARGE SCALE GENOMIC DNA]</scope>
    <source>
        <tissue evidence="4">Leaves</tissue>
    </source>
</reference>
<keyword evidence="5" id="KW-1185">Reference proteome</keyword>
<reference evidence="3" key="3">
    <citation type="submission" date="2020-06" db="EMBL/GenBank/DDBJ databases">
        <title>Helianthus annuus Genome sequencing and assembly Release 2.</title>
        <authorList>
            <person name="Gouzy J."/>
            <person name="Langlade N."/>
            <person name="Munos S."/>
        </authorList>
    </citation>
    <scope>NUCLEOTIDE SEQUENCE</scope>
    <source>
        <tissue evidence="3">Leaves</tissue>
    </source>
</reference>
<organism evidence="4 5">
    <name type="scientific">Helianthus annuus</name>
    <name type="common">Common sunflower</name>
    <dbReference type="NCBI Taxonomy" id="4232"/>
    <lineage>
        <taxon>Eukaryota</taxon>
        <taxon>Viridiplantae</taxon>
        <taxon>Streptophyta</taxon>
        <taxon>Embryophyta</taxon>
        <taxon>Tracheophyta</taxon>
        <taxon>Spermatophyta</taxon>
        <taxon>Magnoliopsida</taxon>
        <taxon>eudicotyledons</taxon>
        <taxon>Gunneridae</taxon>
        <taxon>Pentapetalae</taxon>
        <taxon>asterids</taxon>
        <taxon>campanulids</taxon>
        <taxon>Asterales</taxon>
        <taxon>Asteraceae</taxon>
        <taxon>Asteroideae</taxon>
        <taxon>Heliantheae alliance</taxon>
        <taxon>Heliantheae</taxon>
        <taxon>Helianthus</taxon>
    </lineage>
</organism>
<accession>A0A251VMV3</accession>
<dbReference type="PANTHER" id="PTHR33642:SF5">
    <property type="entry name" value="MATURASE"/>
    <property type="match status" value="1"/>
</dbReference>
<evidence type="ECO:0000313" key="4">
    <source>
        <dbReference type="EMBL" id="OTG36895.1"/>
    </source>
</evidence>